<dbReference type="EMBL" id="SDMP01000013">
    <property type="protein sequence ID" value="RYR22387.1"/>
    <property type="molecule type" value="Genomic_DNA"/>
</dbReference>
<dbReference type="CDD" id="cd15532">
    <property type="entry name" value="PHD2_CHD_II"/>
    <property type="match status" value="1"/>
</dbReference>
<feature type="region of interest" description="Disordered" evidence="7">
    <location>
        <begin position="377"/>
        <end position="414"/>
    </location>
</feature>
<evidence type="ECO:0000256" key="7">
    <source>
        <dbReference type="SAM" id="MobiDB-lite"/>
    </source>
</evidence>
<dbReference type="PANTHER" id="PTHR46508">
    <property type="entry name" value="PHD FINGER FAMILY PROTEIN"/>
    <property type="match status" value="1"/>
</dbReference>
<evidence type="ECO:0000259" key="9">
    <source>
        <dbReference type="PROSITE" id="PS50827"/>
    </source>
</evidence>
<accession>A0A445A7G3</accession>
<keyword evidence="5" id="KW-0539">Nucleus</keyword>
<dbReference type="GO" id="GO:0005634">
    <property type="term" value="C:nucleus"/>
    <property type="evidence" value="ECO:0007669"/>
    <property type="project" value="UniProtKB-SubCell"/>
</dbReference>
<feature type="compositionally biased region" description="Basic residues" evidence="7">
    <location>
        <begin position="1473"/>
        <end position="1483"/>
    </location>
</feature>
<dbReference type="Gene3D" id="3.30.40.10">
    <property type="entry name" value="Zinc/RING finger domain, C3HC4 (zinc finger)"/>
    <property type="match status" value="2"/>
</dbReference>
<dbReference type="Proteomes" id="UP000289738">
    <property type="component" value="Chromosome B03"/>
</dbReference>
<evidence type="ECO:0000256" key="1">
    <source>
        <dbReference type="ARBA" id="ARBA00004123"/>
    </source>
</evidence>
<dbReference type="InterPro" id="IPR013083">
    <property type="entry name" value="Znf_RING/FYVE/PHD"/>
</dbReference>
<dbReference type="Pfam" id="PF00628">
    <property type="entry name" value="PHD"/>
    <property type="match status" value="1"/>
</dbReference>
<comment type="subcellular location">
    <subcellularLocation>
        <location evidence="1">Nucleus</location>
    </subcellularLocation>
</comment>
<feature type="domain" description="PHD-type" evidence="8">
    <location>
        <begin position="673"/>
        <end position="720"/>
    </location>
</feature>
<evidence type="ECO:0008006" key="12">
    <source>
        <dbReference type="Google" id="ProtNLM"/>
    </source>
</evidence>
<dbReference type="PANTHER" id="PTHR46508:SF5">
    <property type="entry name" value="PHD-FINGER AND DNA BINDING DOMAIN-CONTAINING PROTEIN"/>
    <property type="match status" value="1"/>
</dbReference>
<dbReference type="PROSITE" id="PS50827">
    <property type="entry name" value="DDT"/>
    <property type="match status" value="1"/>
</dbReference>
<gene>
    <name evidence="10" type="ORF">Ahy_B03g067670</name>
</gene>
<dbReference type="InterPro" id="IPR056618">
    <property type="entry name" value="Chromo_PTM"/>
</dbReference>
<sequence length="1735" mass="192888">MKYDDLDDCDDYDEDDVDFVGKIVKKEVKGVGFVTGTVKSYDPSSSFVEILYDNGDSEELESNEVVLLLQQAQPELAKPKTRVGRKPKKRRRVEKKAGAGDSSGNANGNLVLEVSEIRDNSEVNGELGLGIEEKLGNGNANANGSVESIVGDGTLGREIGVEGDLNLNKDVAVNGSCLRDELDLNSGINLNEDLNLNDGCGLLTFDGTEVGLKRRDCIDLNLDVNNDDDVSMNGGSLGGRKLQRECNFDLNVEVCEDIKETRGEVANGNGIYEANAILGKMGQLQGDMTNLNQRSLEVDDVRSDLNEVSNDFTPEVDHVSANHAATDASLCSIEGEEGNDNRGDVAAVGSLQVSDVVSLETQQMDSPCEAGLVVTHEDQEETGSLSKQGRGRRKRRKIADELNNTPETGLRRSSRRALARKHASSVIVSLEMDDPMVSVETSAMAEEKPVTVISGHEQSKICQAKLQLPPSSQNLNLDDVPVLEVFSIYACLRSFSTLLFLSPFELEDLVAALKSKTPSILFDSIHVSILETLRKHLEYLSNEGIQSASDCLRNLNWDFLDIVTWPIFMAEYLLIHGSGFKTSFNLNYSNFTADYYKQPVNVKVGILQYLCDDMIEAEAIRSELNRRSLVTENSVGSDQNMYFDTCKKRRAGTDVSGGSCLTEEIADDTDWNSDDCYLCKMDGNLICCDGCPAAFHSKCVGIASDNLPEGDWYCPECAIGTHRAWMKSRRSLRGADLIGSDIHGRLYFSSYGYLLVSDSSDEGSLFNYYHRNDLHLVIEALKSMDTSSGGLLTAIYKHWDIPANPSVETSNLVVLNQSSTKNLRAKGESSAMKTSLAPITFSEACLVNNRVVDERKLDEKSTIDCCNHPGQEFPKAGNRLDSATTIESPCAVSEGSADTTQVRPGTENVQMNGLYDSNRSDESLNQSGIPEKHHPVGDSSLVSSSLDVEHKRKLRSVDASCAQLPEDKDTSDVPFGIDYVNYYSFARTASLIAHELMSKSPEKINKNIVLTEDDIISEQVKAIMKKSTSFCWPSIQNLHAAAQKENCGWCFSCKVANDDRDCLFNSVMKPVWEVSESTFGGLQPSKIQNEHLRDIICHILSLEDRLRGILLGPWLNLQQTDLWHKELMKTGDLRPAKKLLLILESNLRPFAFAADWLKHVDSIGTMGSAIHFVASLRTRHGIGKKRARFSDAEPNPSSNNASGLGMYWWRGGKLSRQLFNCKSLPRSLVAKAARQGGCSKIPGILYPENSDFARRSKCIAWRAAVEMSTSVEQLAVQVRELYSNIKWRDIENSHPQYVLDKESRKAVRLFKKAIVRRKSTEGKSVKYLIDFGKRRAIPDVVTKHGSVLEEPSSERKKYWLEESYLPMHLLKNFEEKRIIRKSDVKKLGKTIEIGRVNRKVPQQRGFPYLFSRLERSDCHQCGHCNKDVPIRDAVSCQYCKGYFHKKHVRKCSGTRATKCTYSCHRCEGGMRAKTKTNSKRKRVDSKQQKVESQTCKNTPSVSKSVSLKGNKRALSKARKAKSQTNKKIAPSVPLRRSTRKAKSLYMYNQMNGGRKKGIQSKKKVGRKKGKQNKSKKANNQKPKETTAQQEKCMPTTVCKKRTNVSSSYWHNGLWLSRKPNDERVVLFREKKHVFSSEGFSAATDNPKCGICSGDGPELHYIACDICGDWYHGDAVGLTVENSRQLIGFKCHVCLQRHAPICPHMTCKALSLTGNSTKECAEELSNSVSLQFPTEV</sequence>
<keyword evidence="3 6" id="KW-0863">Zinc-finger</keyword>
<dbReference type="InterPro" id="IPR047365">
    <property type="entry name" value="Tudor_AtPTM-like"/>
</dbReference>
<dbReference type="STRING" id="3818.A0A445A7G3"/>
<feature type="compositionally biased region" description="Polar residues" evidence="7">
    <location>
        <begin position="1490"/>
        <end position="1507"/>
    </location>
</feature>
<dbReference type="Pfam" id="PF24294">
    <property type="entry name" value="Chromo_PTM"/>
    <property type="match status" value="1"/>
</dbReference>
<dbReference type="Pfam" id="PF02791">
    <property type="entry name" value="DDT"/>
    <property type="match status" value="1"/>
</dbReference>
<proteinExistence type="predicted"/>
<feature type="compositionally biased region" description="Polar residues" evidence="7">
    <location>
        <begin position="914"/>
        <end position="928"/>
    </location>
</feature>
<reference evidence="10 11" key="1">
    <citation type="submission" date="2019-01" db="EMBL/GenBank/DDBJ databases">
        <title>Sequencing of cultivated peanut Arachis hypogaea provides insights into genome evolution and oil improvement.</title>
        <authorList>
            <person name="Chen X."/>
        </authorList>
    </citation>
    <scope>NUCLEOTIDE SEQUENCE [LARGE SCALE GENOMIC DNA]</scope>
    <source>
        <strain evidence="11">cv. Fuhuasheng</strain>
        <tissue evidence="10">Leaves</tissue>
    </source>
</reference>
<dbReference type="InterPro" id="IPR019787">
    <property type="entry name" value="Znf_PHD-finger"/>
</dbReference>
<evidence type="ECO:0000256" key="6">
    <source>
        <dbReference type="PROSITE-ProRule" id="PRU00146"/>
    </source>
</evidence>
<name>A0A445A7G3_ARAHY</name>
<dbReference type="Pfam" id="PF21743">
    <property type="entry name" value="PTM_DIR17_Tudor"/>
    <property type="match status" value="1"/>
</dbReference>
<evidence type="ECO:0000256" key="4">
    <source>
        <dbReference type="ARBA" id="ARBA00022833"/>
    </source>
</evidence>
<keyword evidence="2" id="KW-0479">Metal-binding</keyword>
<keyword evidence="11" id="KW-1185">Reference proteome</keyword>
<protein>
    <recommendedName>
        <fullName evidence="12">PHD-type domain-containing protein</fullName>
    </recommendedName>
</protein>
<evidence type="ECO:0000256" key="2">
    <source>
        <dbReference type="ARBA" id="ARBA00022723"/>
    </source>
</evidence>
<evidence type="ECO:0000256" key="5">
    <source>
        <dbReference type="ARBA" id="ARBA00023242"/>
    </source>
</evidence>
<feature type="domain" description="DDT" evidence="9">
    <location>
        <begin position="479"/>
        <end position="539"/>
    </location>
</feature>
<dbReference type="InterPro" id="IPR011011">
    <property type="entry name" value="Znf_FYVE_PHD"/>
</dbReference>
<evidence type="ECO:0000313" key="11">
    <source>
        <dbReference type="Proteomes" id="UP000289738"/>
    </source>
</evidence>
<dbReference type="SUPFAM" id="SSF57903">
    <property type="entry name" value="FYVE/PHD zinc finger"/>
    <property type="match status" value="2"/>
</dbReference>
<dbReference type="GO" id="GO:0008270">
    <property type="term" value="F:zinc ion binding"/>
    <property type="evidence" value="ECO:0007669"/>
    <property type="project" value="UniProtKB-KW"/>
</dbReference>
<feature type="compositionally biased region" description="Basic residues" evidence="7">
    <location>
        <begin position="1509"/>
        <end position="1521"/>
    </location>
</feature>
<feature type="region of interest" description="Disordered" evidence="7">
    <location>
        <begin position="914"/>
        <end position="944"/>
    </location>
</feature>
<dbReference type="SMART" id="SM00571">
    <property type="entry name" value="DDT"/>
    <property type="match status" value="1"/>
</dbReference>
<evidence type="ECO:0000313" key="10">
    <source>
        <dbReference type="EMBL" id="RYR22387.1"/>
    </source>
</evidence>
<evidence type="ECO:0000259" key="8">
    <source>
        <dbReference type="PROSITE" id="PS50016"/>
    </source>
</evidence>
<dbReference type="SMART" id="SM00249">
    <property type="entry name" value="PHD"/>
    <property type="match status" value="2"/>
</dbReference>
<keyword evidence="4" id="KW-0862">Zinc</keyword>
<dbReference type="PROSITE" id="PS50016">
    <property type="entry name" value="ZF_PHD_2"/>
    <property type="match status" value="1"/>
</dbReference>
<feature type="compositionally biased region" description="Basic residues" evidence="7">
    <location>
        <begin position="79"/>
        <end position="94"/>
    </location>
</feature>
<feature type="region of interest" description="Disordered" evidence="7">
    <location>
        <begin position="77"/>
        <end position="107"/>
    </location>
</feature>
<dbReference type="InterPro" id="IPR019786">
    <property type="entry name" value="Zinc_finger_PHD-type_CS"/>
</dbReference>
<evidence type="ECO:0000256" key="3">
    <source>
        <dbReference type="ARBA" id="ARBA00022771"/>
    </source>
</evidence>
<feature type="compositionally biased region" description="Basic residues" evidence="7">
    <location>
        <begin position="1553"/>
        <end position="1578"/>
    </location>
</feature>
<dbReference type="PROSITE" id="PS01359">
    <property type="entry name" value="ZF_PHD_1"/>
    <property type="match status" value="1"/>
</dbReference>
<dbReference type="InterPro" id="IPR018501">
    <property type="entry name" value="DDT_dom"/>
</dbReference>
<organism evidence="10 11">
    <name type="scientific">Arachis hypogaea</name>
    <name type="common">Peanut</name>
    <dbReference type="NCBI Taxonomy" id="3818"/>
    <lineage>
        <taxon>Eukaryota</taxon>
        <taxon>Viridiplantae</taxon>
        <taxon>Streptophyta</taxon>
        <taxon>Embryophyta</taxon>
        <taxon>Tracheophyta</taxon>
        <taxon>Spermatophyta</taxon>
        <taxon>Magnoliopsida</taxon>
        <taxon>eudicotyledons</taxon>
        <taxon>Gunneridae</taxon>
        <taxon>Pentapetalae</taxon>
        <taxon>rosids</taxon>
        <taxon>fabids</taxon>
        <taxon>Fabales</taxon>
        <taxon>Fabaceae</taxon>
        <taxon>Papilionoideae</taxon>
        <taxon>50 kb inversion clade</taxon>
        <taxon>dalbergioids sensu lato</taxon>
        <taxon>Dalbergieae</taxon>
        <taxon>Pterocarpus clade</taxon>
        <taxon>Arachis</taxon>
    </lineage>
</organism>
<dbReference type="InterPro" id="IPR001965">
    <property type="entry name" value="Znf_PHD"/>
</dbReference>
<comment type="caution">
    <text evidence="10">The sequence shown here is derived from an EMBL/GenBank/DDBJ whole genome shotgun (WGS) entry which is preliminary data.</text>
</comment>
<feature type="region of interest" description="Disordered" evidence="7">
    <location>
        <begin position="1473"/>
        <end position="1589"/>
    </location>
</feature>